<sequence length="369" mass="41249">MQMPVNAQLQPSVMKSLCLEWECELLDAPCGVFDELDAPARDGPDVIHDLMSRQPGGVHQQLEGKLQPRVHLTAPCLALAFLPPALFSTQPEHVARPPDLHRGTYLQQITFGDFLFRFLLFLAVPLVLVAFSIAVLAIRTVLTVTITVPVTITIGVTVHRVLLHILLIAIVLIVHDARTPIVTMCTVTNGRLFKPPKQEYAVRRLGINLGFQVNYNLPFRLLDFYKPAYWARALIGVVQGRFKPTTVVSARDYKRSVTHPSSDLTAGQLYHAAEELLQAMEFGADCLAKSICELAHSPFHREPNGREDVLMEVAHFLLTPSFHRSFGESEYRDRVKYEMAENLGASGANCELIYESCPKSLLAHYSKLE</sequence>
<dbReference type="Proteomes" id="UP000075882">
    <property type="component" value="Unassembled WGS sequence"/>
</dbReference>
<evidence type="ECO:0000313" key="2">
    <source>
        <dbReference type="EnsemblMetazoa" id="ACOM035775-PA.1"/>
    </source>
</evidence>
<keyword evidence="1" id="KW-0472">Membrane</keyword>
<dbReference type="InterPro" id="IPR006631">
    <property type="entry name" value="DM4_12"/>
</dbReference>
<protein>
    <submittedName>
        <fullName evidence="2">Uncharacterized protein</fullName>
    </submittedName>
</protein>
<dbReference type="SMART" id="SM00718">
    <property type="entry name" value="DM4_12"/>
    <property type="match status" value="1"/>
</dbReference>
<reference evidence="2" key="1">
    <citation type="submission" date="2022-08" db="UniProtKB">
        <authorList>
            <consortium name="EnsemblMetazoa"/>
        </authorList>
    </citation>
    <scope>IDENTIFICATION</scope>
</reference>
<dbReference type="PANTHER" id="PTHR21398">
    <property type="entry name" value="AGAP007094-PA"/>
    <property type="match status" value="1"/>
</dbReference>
<feature type="transmembrane region" description="Helical" evidence="1">
    <location>
        <begin position="150"/>
        <end position="174"/>
    </location>
</feature>
<dbReference type="EnsemblMetazoa" id="ACOM035775-RA">
    <property type="protein sequence ID" value="ACOM035775-PA.1"/>
    <property type="gene ID" value="ACOM035775"/>
</dbReference>
<name>A0A8W7PQ22_ANOCL</name>
<dbReference type="VEuPathDB" id="VectorBase:ACON2_034476"/>
<accession>A0A8W7PQ22</accession>
<proteinExistence type="predicted"/>
<keyword evidence="1" id="KW-1133">Transmembrane helix</keyword>
<evidence type="ECO:0000256" key="1">
    <source>
        <dbReference type="SAM" id="Phobius"/>
    </source>
</evidence>
<dbReference type="PANTHER" id="PTHR21398:SF4">
    <property type="entry name" value="AGAP002980-PA"/>
    <property type="match status" value="1"/>
</dbReference>
<organism evidence="2">
    <name type="scientific">Anopheles coluzzii</name>
    <name type="common">African malaria mosquito</name>
    <dbReference type="NCBI Taxonomy" id="1518534"/>
    <lineage>
        <taxon>Eukaryota</taxon>
        <taxon>Metazoa</taxon>
        <taxon>Ecdysozoa</taxon>
        <taxon>Arthropoda</taxon>
        <taxon>Hexapoda</taxon>
        <taxon>Insecta</taxon>
        <taxon>Pterygota</taxon>
        <taxon>Neoptera</taxon>
        <taxon>Endopterygota</taxon>
        <taxon>Diptera</taxon>
        <taxon>Nematocera</taxon>
        <taxon>Culicoidea</taxon>
        <taxon>Culicidae</taxon>
        <taxon>Anophelinae</taxon>
        <taxon>Anopheles</taxon>
    </lineage>
</organism>
<keyword evidence="1" id="KW-0812">Transmembrane</keyword>
<feature type="transmembrane region" description="Helical" evidence="1">
    <location>
        <begin position="114"/>
        <end position="138"/>
    </location>
</feature>
<dbReference type="Pfam" id="PF07841">
    <property type="entry name" value="DM4_12"/>
    <property type="match status" value="1"/>
</dbReference>
<dbReference type="AlphaFoldDB" id="A0A8W7PQ22"/>